<dbReference type="InterPro" id="IPR055401">
    <property type="entry name" value="CEMIP_beta-hel_dom"/>
</dbReference>
<evidence type="ECO:0000259" key="5">
    <source>
        <dbReference type="PROSITE" id="PS51484"/>
    </source>
</evidence>
<dbReference type="AlphaFoldDB" id="A0AA88XSH5"/>
<dbReference type="GO" id="GO:0005886">
    <property type="term" value="C:plasma membrane"/>
    <property type="evidence" value="ECO:0007669"/>
    <property type="project" value="UniProtKB-SubCell"/>
</dbReference>
<keyword evidence="7" id="KW-1185">Reference proteome</keyword>
<reference evidence="6" key="1">
    <citation type="submission" date="2019-08" db="EMBL/GenBank/DDBJ databases">
        <title>The improved chromosome-level genome for the pearl oyster Pinctada fucata martensii using PacBio sequencing and Hi-C.</title>
        <authorList>
            <person name="Zheng Z."/>
        </authorList>
    </citation>
    <scope>NUCLEOTIDE SEQUENCE</scope>
    <source>
        <strain evidence="6">ZZ-2019</strain>
        <tissue evidence="6">Adductor muscle</tissue>
    </source>
</reference>
<dbReference type="InterPro" id="IPR019316">
    <property type="entry name" value="G8_domain"/>
</dbReference>
<feature type="signal peptide" evidence="4">
    <location>
        <begin position="1"/>
        <end position="18"/>
    </location>
</feature>
<evidence type="ECO:0000256" key="2">
    <source>
        <dbReference type="ARBA" id="ARBA00022475"/>
    </source>
</evidence>
<dbReference type="Pfam" id="PF24606">
    <property type="entry name" value="CEMIP_beta-hel"/>
    <property type="match status" value="1"/>
</dbReference>
<dbReference type="Pfam" id="PF10162">
    <property type="entry name" value="G8"/>
    <property type="match status" value="1"/>
</dbReference>
<evidence type="ECO:0000256" key="4">
    <source>
        <dbReference type="SAM" id="SignalP"/>
    </source>
</evidence>
<dbReference type="PANTHER" id="PTHR15535:SF17">
    <property type="entry name" value="TRANSMEMBRANE PROTEIN"/>
    <property type="match status" value="1"/>
</dbReference>
<dbReference type="SUPFAM" id="SSF51126">
    <property type="entry name" value="Pectin lyase-like"/>
    <property type="match status" value="1"/>
</dbReference>
<protein>
    <recommendedName>
        <fullName evidence="5">G8 domain-containing protein</fullName>
    </recommendedName>
</protein>
<accession>A0AA88XSH5</accession>
<dbReference type="PROSITE" id="PS51484">
    <property type="entry name" value="G8"/>
    <property type="match status" value="1"/>
</dbReference>
<comment type="caution">
    <text evidence="6">The sequence shown here is derived from an EMBL/GenBank/DDBJ whole genome shotgun (WGS) entry which is preliminary data.</text>
</comment>
<comment type="subcellular location">
    <subcellularLocation>
        <location evidence="1">Cell membrane</location>
    </subcellularLocation>
</comment>
<dbReference type="SMART" id="SM01225">
    <property type="entry name" value="G8"/>
    <property type="match status" value="1"/>
</dbReference>
<organism evidence="6 7">
    <name type="scientific">Pinctada imbricata</name>
    <name type="common">Atlantic pearl-oyster</name>
    <name type="synonym">Pinctada martensii</name>
    <dbReference type="NCBI Taxonomy" id="66713"/>
    <lineage>
        <taxon>Eukaryota</taxon>
        <taxon>Metazoa</taxon>
        <taxon>Spiralia</taxon>
        <taxon>Lophotrochozoa</taxon>
        <taxon>Mollusca</taxon>
        <taxon>Bivalvia</taxon>
        <taxon>Autobranchia</taxon>
        <taxon>Pteriomorphia</taxon>
        <taxon>Pterioida</taxon>
        <taxon>Pterioidea</taxon>
        <taxon>Pteriidae</taxon>
        <taxon>Pinctada</taxon>
    </lineage>
</organism>
<keyword evidence="2" id="KW-0472">Membrane</keyword>
<feature type="chain" id="PRO_5041694729" description="G8 domain-containing protein" evidence="4">
    <location>
        <begin position="19"/>
        <end position="550"/>
    </location>
</feature>
<evidence type="ECO:0000256" key="3">
    <source>
        <dbReference type="ARBA" id="ARBA00023180"/>
    </source>
</evidence>
<proteinExistence type="predicted"/>
<keyword evidence="2" id="KW-1003">Cell membrane</keyword>
<gene>
    <name evidence="6" type="ORF">FSP39_010532</name>
</gene>
<keyword evidence="3" id="KW-0325">Glycoprotein</keyword>
<evidence type="ECO:0000256" key="1">
    <source>
        <dbReference type="ARBA" id="ARBA00004236"/>
    </source>
</evidence>
<dbReference type="PANTHER" id="PTHR15535">
    <property type="entry name" value="TRANSMEMBRANE PROTEIN 2-RELATED"/>
    <property type="match status" value="1"/>
</dbReference>
<evidence type="ECO:0000313" key="6">
    <source>
        <dbReference type="EMBL" id="KAK3087782.1"/>
    </source>
</evidence>
<name>A0AA88XSH5_PINIB</name>
<dbReference type="InterPro" id="IPR052252">
    <property type="entry name" value="CEMIP/CEMIP2"/>
</dbReference>
<dbReference type="InterPro" id="IPR011050">
    <property type="entry name" value="Pectin_lyase_fold/virulence"/>
</dbReference>
<feature type="domain" description="G8" evidence="5">
    <location>
        <begin position="34"/>
        <end position="155"/>
    </location>
</feature>
<dbReference type="Proteomes" id="UP001186944">
    <property type="component" value="Unassembled WGS sequence"/>
</dbReference>
<sequence>MRTVILVCFVSLLGFIQGLCPHLAGDLELWSESNTWGAGGIPTADSDVDITKPILVDDLAVSQYNCIYVKSGGRLVFSPDHNPNLRVHCIVIENGGEMHIGSEDCRFIGNVDITLLGEHVDIDIAGFGGKFIGVRQGGILELHGEEKLGWTKLTETAPKFDYTAGQSFRHREVPGIDNRAGMYIYHFNRTGGMVSSIFKRLDRNTQAQQDANIAELFTFLYRDRIVIASTDYKYNQAEVVMIERCDECDDNQIKLSRPLFYTHFGEIYKGVDMRAEVGMLTRKIHIKGEIASGNTNGGHIKFLMGFKSVRVQGIELSSMGDPEILGRYPLHYHMCLDLLDDDVYDTRSYIRQNSIHDTFRCVTVHGTHNALLVGNTCYNTIGHGYFLEDGEEKGATLYGNLALNQRKWTGAVRVPPDSNPTGAIPTDKSKGPVSFWLTNPNVKVLNNAAGGGDGVGFWFIYPDLPTGPSRNLNLTQFEESKHTEIMLFENNVAHSYMRAGLFIDNIEQDDLTASGYNKYDPWENPLIKSDHVPFYITRLTGSYHLHLLIL</sequence>
<evidence type="ECO:0000313" key="7">
    <source>
        <dbReference type="Proteomes" id="UP001186944"/>
    </source>
</evidence>
<keyword evidence="4" id="KW-0732">Signal</keyword>
<dbReference type="EMBL" id="VSWD01000011">
    <property type="protein sequence ID" value="KAK3087782.1"/>
    <property type="molecule type" value="Genomic_DNA"/>
</dbReference>